<feature type="coiled-coil region" evidence="2">
    <location>
        <begin position="352"/>
        <end position="438"/>
    </location>
</feature>
<evidence type="ECO:0000256" key="3">
    <source>
        <dbReference type="SAM" id="MobiDB-lite"/>
    </source>
</evidence>
<sequence length="1144" mass="128435">MLLPQCLQLGAILQRALMHNILPKSYQSCFLSLNRAQKRLALKKSCKRKNHSVWRVKSVLHNSTSSLNENGATEPARILLERLFAQTKKLEEQIGRELRIPQDVEAGWNLGNLESDLQAALTALNNKEEDLQEAESKLFLEYIELNHAKEDLGRREEEMLSACSKLEKIEEELKQANLNLASRATEIEDLKHQLQERDQQISVTQSALFFKADEMNKMMGELMKKRKEAADMESELKSMSQLLNEANKVVKRQELELQEFHKALREKEEELEDSLTIRNNEEEKLKVSEANLQKQTMSWLLAQEELKKLAEGASKHMGEANETLEDFKRVKKLLADVRSELISSQKALLSSRKKMKNQEKLLEYQLVELEEDKRNVMLYMTTLKDAHVEVQRERTKLRVAEAQNKELDRDLSVEKELVKELQEQLNKERSDLQQAIEETSFLHEELKGRSTEFQESQCLLLVKESELVEARLEIQHLKSAQACLQLVLQEKDMEICNARKMLAAVNQEIAELWVFMANKEDQLAQAMTELKEKDEHVQVIQHELHDTKLKFSEAETVVEKIVELTTKLVEPIKDKDYNPLSPSEEMDHLFKKPADNLRWQKKQVETELEITKGTLRSKEMEVLAAQRALTIKDKELEMVLQKLGEREKEVRHMKEVVRDGDDLRKLYALAQEKSGKKSTGDLAIEKLQLEVAELEVQAATSALQKLTEMSRELLVKASLSAEADYDISIFPRSGSNSEVQTSVVHDECNGEVKTEIMRFSALTEQLVKEAGIAGELLLEDTSILFQYYTFKGKISFTDSRLLKILPKKLPSLSANSSPSPEVSTASNLGSQLGRSASASVIAHDSPFDRCSLVAPTTVQLVATYLLTPAFNLNAYTEVRLDSDEGNGVLATLTLGEQWAEFIFGTKAQELSLSVDRPYPPFPVIPHPPLNPSKPIEPMTYPHSDEPALISPDIMHSAGPSLDQYGSNIGIEFSHLNPTSHGPFPLPSSPCSPALHIRVPSSLDFNGDDAIGTMGAYLSPQPFVALGIASAWTALSPFHLTPGSSSAYSFTSSSGNSSPVLLSNAFISSGSPKRSRLCNDEVNAALIPFKKMKLFADSEYLSSLAVEFGSHISILPLSKSVSPQEQGSSSSTSSRKPSKTDFSSL</sequence>
<evidence type="ECO:0000256" key="2">
    <source>
        <dbReference type="SAM" id="Coils"/>
    </source>
</evidence>
<protein>
    <submittedName>
        <fullName evidence="4">Uncharacterized protein</fullName>
    </submittedName>
</protein>
<feature type="region of interest" description="Disordered" evidence="3">
    <location>
        <begin position="1118"/>
        <end position="1144"/>
    </location>
</feature>
<evidence type="ECO:0000313" key="4">
    <source>
        <dbReference type="EMBL" id="KAK3040936.1"/>
    </source>
</evidence>
<evidence type="ECO:0000256" key="1">
    <source>
        <dbReference type="ARBA" id="ARBA00023054"/>
    </source>
</evidence>
<dbReference type="AlphaFoldDB" id="A0AA89BR34"/>
<accession>A0AA89BR34</accession>
<organism evidence="4 5">
    <name type="scientific">Escallonia herrerae</name>
    <dbReference type="NCBI Taxonomy" id="1293975"/>
    <lineage>
        <taxon>Eukaryota</taxon>
        <taxon>Viridiplantae</taxon>
        <taxon>Streptophyta</taxon>
        <taxon>Embryophyta</taxon>
        <taxon>Tracheophyta</taxon>
        <taxon>Spermatophyta</taxon>
        <taxon>Magnoliopsida</taxon>
        <taxon>eudicotyledons</taxon>
        <taxon>Gunneridae</taxon>
        <taxon>Pentapetalae</taxon>
        <taxon>asterids</taxon>
        <taxon>campanulids</taxon>
        <taxon>Escalloniales</taxon>
        <taxon>Escalloniaceae</taxon>
        <taxon>Escallonia</taxon>
    </lineage>
</organism>
<dbReference type="GO" id="GO:0007131">
    <property type="term" value="P:reciprocal meiotic recombination"/>
    <property type="evidence" value="ECO:0007669"/>
    <property type="project" value="TreeGrafter"/>
</dbReference>
<dbReference type="EMBL" id="JAVXUP010000045">
    <property type="protein sequence ID" value="KAK3040936.1"/>
    <property type="molecule type" value="Genomic_DNA"/>
</dbReference>
<name>A0AA89BR34_9ASTE</name>
<dbReference type="PANTHER" id="PTHR23160:SF19">
    <property type="entry name" value="MYOSIN HEAVY CHAIN-RELATED PROTEIN"/>
    <property type="match status" value="1"/>
</dbReference>
<feature type="coiled-coil region" evidence="2">
    <location>
        <begin position="110"/>
        <end position="284"/>
    </location>
</feature>
<keyword evidence="1 2" id="KW-0175">Coiled coil</keyword>
<feature type="compositionally biased region" description="Low complexity" evidence="3">
    <location>
        <begin position="1118"/>
        <end position="1134"/>
    </location>
</feature>
<evidence type="ECO:0000313" key="5">
    <source>
        <dbReference type="Proteomes" id="UP001188597"/>
    </source>
</evidence>
<keyword evidence="5" id="KW-1185">Reference proteome</keyword>
<proteinExistence type="predicted"/>
<reference evidence="4" key="1">
    <citation type="submission" date="2022-12" db="EMBL/GenBank/DDBJ databases">
        <title>Draft genome assemblies for two species of Escallonia (Escalloniales).</title>
        <authorList>
            <person name="Chanderbali A."/>
            <person name="Dervinis C."/>
            <person name="Anghel I."/>
            <person name="Soltis D."/>
            <person name="Soltis P."/>
            <person name="Zapata F."/>
        </authorList>
    </citation>
    <scope>NUCLEOTIDE SEQUENCE</scope>
    <source>
        <strain evidence="4">UCBG64.0493</strain>
        <tissue evidence="4">Leaf</tissue>
    </source>
</reference>
<gene>
    <name evidence="4" type="ORF">RJ639_028810</name>
</gene>
<comment type="caution">
    <text evidence="4">The sequence shown here is derived from an EMBL/GenBank/DDBJ whole genome shotgun (WGS) entry which is preliminary data.</text>
</comment>
<dbReference type="Proteomes" id="UP001188597">
    <property type="component" value="Unassembled WGS sequence"/>
</dbReference>
<dbReference type="PANTHER" id="PTHR23160">
    <property type="entry name" value="SYNAPTONEMAL COMPLEX PROTEIN-RELATED"/>
    <property type="match status" value="1"/>
</dbReference>